<evidence type="ECO:0000256" key="9">
    <source>
        <dbReference type="ARBA" id="ARBA00023180"/>
    </source>
</evidence>
<dbReference type="GO" id="GO:0005615">
    <property type="term" value="C:extracellular space"/>
    <property type="evidence" value="ECO:0007669"/>
    <property type="project" value="TreeGrafter"/>
</dbReference>
<dbReference type="SUPFAM" id="SSF52058">
    <property type="entry name" value="L domain-like"/>
    <property type="match status" value="1"/>
</dbReference>
<feature type="chain" id="PRO_5018113941" evidence="11">
    <location>
        <begin position="20"/>
        <end position="331"/>
    </location>
</feature>
<keyword evidence="9" id="KW-0325">Glycoprotein</keyword>
<dbReference type="PANTHER" id="PTHR46269">
    <property type="entry name" value="EPIPHYCAN-RELATED"/>
    <property type="match status" value="1"/>
</dbReference>
<keyword evidence="3" id="KW-0964">Secreted</keyword>
<reference evidence="13" key="3">
    <citation type="submission" date="2025-09" db="UniProtKB">
        <authorList>
            <consortium name="Ensembl"/>
        </authorList>
    </citation>
    <scope>IDENTIFICATION</scope>
</reference>
<dbReference type="Proteomes" id="UP000265120">
    <property type="component" value="Chromosome 8"/>
</dbReference>
<dbReference type="SMART" id="SM00369">
    <property type="entry name" value="LRR_TYP"/>
    <property type="match status" value="4"/>
</dbReference>
<dbReference type="InterPro" id="IPR003591">
    <property type="entry name" value="Leu-rich_rpt_typical-subtyp"/>
</dbReference>
<evidence type="ECO:0000256" key="1">
    <source>
        <dbReference type="ARBA" id="ARBA00004498"/>
    </source>
</evidence>
<dbReference type="SMART" id="SM00013">
    <property type="entry name" value="LRRNT"/>
    <property type="match status" value="1"/>
</dbReference>
<proteinExistence type="inferred from homology"/>
<comment type="subcellular location">
    <subcellularLocation>
        <location evidence="1">Secreted</location>
        <location evidence="1">Extracellular space</location>
        <location evidence="1">Extracellular matrix</location>
    </subcellularLocation>
</comment>
<accession>A0A3P8V3N4</accession>
<dbReference type="InterPro" id="IPR032675">
    <property type="entry name" value="LRR_dom_sf"/>
</dbReference>
<dbReference type="InterPro" id="IPR000372">
    <property type="entry name" value="LRRNT"/>
</dbReference>
<reference evidence="13 14" key="1">
    <citation type="journal article" date="2014" name="Nat. Genet.">
        <title>Whole-genome sequence of a flatfish provides insights into ZW sex chromosome evolution and adaptation to a benthic lifestyle.</title>
        <authorList>
            <person name="Chen S."/>
            <person name="Zhang G."/>
            <person name="Shao C."/>
            <person name="Huang Q."/>
            <person name="Liu G."/>
            <person name="Zhang P."/>
            <person name="Song W."/>
            <person name="An N."/>
            <person name="Chalopin D."/>
            <person name="Volff J.N."/>
            <person name="Hong Y."/>
            <person name="Li Q."/>
            <person name="Sha Z."/>
            <person name="Zhou H."/>
            <person name="Xie M."/>
            <person name="Yu Q."/>
            <person name="Liu Y."/>
            <person name="Xiang H."/>
            <person name="Wang N."/>
            <person name="Wu K."/>
            <person name="Yang C."/>
            <person name="Zhou Q."/>
            <person name="Liao X."/>
            <person name="Yang L."/>
            <person name="Hu Q."/>
            <person name="Zhang J."/>
            <person name="Meng L."/>
            <person name="Jin L."/>
            <person name="Tian Y."/>
            <person name="Lian J."/>
            <person name="Yang J."/>
            <person name="Miao G."/>
            <person name="Liu S."/>
            <person name="Liang Z."/>
            <person name="Yan F."/>
            <person name="Li Y."/>
            <person name="Sun B."/>
            <person name="Zhang H."/>
            <person name="Zhang J."/>
            <person name="Zhu Y."/>
            <person name="Du M."/>
            <person name="Zhao Y."/>
            <person name="Schartl M."/>
            <person name="Tang Q."/>
            <person name="Wang J."/>
        </authorList>
    </citation>
    <scope>NUCLEOTIDE SEQUENCE</scope>
</reference>
<reference evidence="13" key="2">
    <citation type="submission" date="2025-08" db="UniProtKB">
        <authorList>
            <consortium name="Ensembl"/>
        </authorList>
    </citation>
    <scope>IDENTIFICATION</scope>
</reference>
<organism evidence="13 14">
    <name type="scientific">Cynoglossus semilaevis</name>
    <name type="common">Tongue sole</name>
    <dbReference type="NCBI Taxonomy" id="244447"/>
    <lineage>
        <taxon>Eukaryota</taxon>
        <taxon>Metazoa</taxon>
        <taxon>Chordata</taxon>
        <taxon>Craniata</taxon>
        <taxon>Vertebrata</taxon>
        <taxon>Euteleostomi</taxon>
        <taxon>Actinopterygii</taxon>
        <taxon>Neopterygii</taxon>
        <taxon>Teleostei</taxon>
        <taxon>Neoteleostei</taxon>
        <taxon>Acanthomorphata</taxon>
        <taxon>Carangaria</taxon>
        <taxon>Pleuronectiformes</taxon>
        <taxon>Pleuronectoidei</taxon>
        <taxon>Cynoglossidae</taxon>
        <taxon>Cynoglossinae</taxon>
        <taxon>Cynoglossus</taxon>
    </lineage>
</organism>
<dbReference type="GO" id="GO:0031012">
    <property type="term" value="C:extracellular matrix"/>
    <property type="evidence" value="ECO:0007669"/>
    <property type="project" value="TreeGrafter"/>
</dbReference>
<dbReference type="GO" id="GO:0061975">
    <property type="term" value="P:articular cartilage development"/>
    <property type="evidence" value="ECO:0007669"/>
    <property type="project" value="TreeGrafter"/>
</dbReference>
<name>A0A3P8V3N4_CYNSE</name>
<dbReference type="PROSITE" id="PS51450">
    <property type="entry name" value="LRR"/>
    <property type="match status" value="1"/>
</dbReference>
<feature type="signal peptide" evidence="11">
    <location>
        <begin position="1"/>
        <end position="19"/>
    </location>
</feature>
<evidence type="ECO:0000256" key="7">
    <source>
        <dbReference type="ARBA" id="ARBA00022737"/>
    </source>
</evidence>
<dbReference type="InParanoid" id="A0A3P8V3N4"/>
<dbReference type="PANTHER" id="PTHR46269:SF3">
    <property type="entry name" value="EPIPHYCAN"/>
    <property type="match status" value="1"/>
</dbReference>
<dbReference type="STRING" id="244447.ENSCSEP00000010013"/>
<keyword evidence="4" id="KW-0272">Extracellular matrix</keyword>
<evidence type="ECO:0000313" key="14">
    <source>
        <dbReference type="Proteomes" id="UP000265120"/>
    </source>
</evidence>
<feature type="domain" description="LRRNT" evidence="12">
    <location>
        <begin position="126"/>
        <end position="156"/>
    </location>
</feature>
<sequence length="331" mass="37580">MRTFVRFVLGLLVLKAVVASPRFSRQVDLDSYDDANYDVEPDNINLENHDNYDYEAELTIDDPQIEIGTLAPPDYNYPVPEASLEEQEAEEEEEEEEVPLKPQLIPQGSGGSGVLMGPETQKGMPTCLLCTCLGGSVYCDDLRLDTVPPLPKDTTHFYARYNRITKINKSDFAFMNKLKRIDLTANEIRSIDEKAFAGLAELEELVIRENHISQLPPLPETMTLIDASQNNIGGKGIHREAFKDMSSLKYLYLTDNQLDYIPVPLPESLRSLHLQRNNIQMMHEDTFCNMKDFNYIRNALEDIRLDGNPINLSRTPQAYICLPRIPIGNLI</sequence>
<keyword evidence="14" id="KW-1185">Reference proteome</keyword>
<protein>
    <submittedName>
        <fullName evidence="13">Epiphycan</fullName>
    </submittedName>
</protein>
<keyword evidence="6 11" id="KW-0732">Signal</keyword>
<dbReference type="GO" id="GO:0060348">
    <property type="term" value="P:bone development"/>
    <property type="evidence" value="ECO:0007669"/>
    <property type="project" value="TreeGrafter"/>
</dbReference>
<dbReference type="Ensembl" id="ENSCSET00000010132.1">
    <property type="protein sequence ID" value="ENSCSEP00000010013.1"/>
    <property type="gene ID" value="ENSCSEG00000006428.1"/>
</dbReference>
<dbReference type="GeneTree" id="ENSGT00940000157574"/>
<comment type="similarity">
    <text evidence="2">Belongs to the small leucine-rich proteoglycan (SLRP) family. SLRP class III subfamily.</text>
</comment>
<dbReference type="Pfam" id="PF13855">
    <property type="entry name" value="LRR_8"/>
    <property type="match status" value="1"/>
</dbReference>
<keyword evidence="7" id="KW-0677">Repeat</keyword>
<evidence type="ECO:0000256" key="11">
    <source>
        <dbReference type="SAM" id="SignalP"/>
    </source>
</evidence>
<evidence type="ECO:0000313" key="13">
    <source>
        <dbReference type="Ensembl" id="ENSCSEP00000010013.1"/>
    </source>
</evidence>
<dbReference type="Gene3D" id="3.80.10.10">
    <property type="entry name" value="Ribonuclease Inhibitor"/>
    <property type="match status" value="1"/>
</dbReference>
<dbReference type="InterPro" id="IPR001611">
    <property type="entry name" value="Leu-rich_rpt"/>
</dbReference>
<keyword evidence="5" id="KW-0433">Leucine-rich repeat</keyword>
<feature type="region of interest" description="Disordered" evidence="10">
    <location>
        <begin position="69"/>
        <end position="108"/>
    </location>
</feature>
<evidence type="ECO:0000256" key="8">
    <source>
        <dbReference type="ARBA" id="ARBA00023157"/>
    </source>
</evidence>
<evidence type="ECO:0000256" key="10">
    <source>
        <dbReference type="SAM" id="MobiDB-lite"/>
    </source>
</evidence>
<feature type="compositionally biased region" description="Acidic residues" evidence="10">
    <location>
        <begin position="83"/>
        <end position="97"/>
    </location>
</feature>
<evidence type="ECO:0000256" key="6">
    <source>
        <dbReference type="ARBA" id="ARBA00022729"/>
    </source>
</evidence>
<dbReference type="AlphaFoldDB" id="A0A3P8V3N4"/>
<evidence type="ECO:0000256" key="4">
    <source>
        <dbReference type="ARBA" id="ARBA00022530"/>
    </source>
</evidence>
<evidence type="ECO:0000256" key="3">
    <source>
        <dbReference type="ARBA" id="ARBA00022525"/>
    </source>
</evidence>
<dbReference type="OMA" id="EFYDIPL"/>
<keyword evidence="8" id="KW-1015">Disulfide bond</keyword>
<dbReference type="InterPro" id="IPR043547">
    <property type="entry name" value="Mimecan/Epiphycan/Opticin"/>
</dbReference>
<evidence type="ECO:0000256" key="2">
    <source>
        <dbReference type="ARBA" id="ARBA00006912"/>
    </source>
</evidence>
<dbReference type="FunCoup" id="A0A3P8V3N4">
    <property type="interactions" value="72"/>
</dbReference>
<evidence type="ECO:0000259" key="12">
    <source>
        <dbReference type="SMART" id="SM00013"/>
    </source>
</evidence>
<dbReference type="Pfam" id="PF00560">
    <property type="entry name" value="LRR_1"/>
    <property type="match status" value="1"/>
</dbReference>
<evidence type="ECO:0000256" key="5">
    <source>
        <dbReference type="ARBA" id="ARBA00022614"/>
    </source>
</evidence>